<reference evidence="1" key="1">
    <citation type="submission" date="2020-11" db="EMBL/GenBank/DDBJ databases">
        <authorList>
            <person name="Tran Van P."/>
        </authorList>
    </citation>
    <scope>NUCLEOTIDE SEQUENCE</scope>
</reference>
<name>A0A7R9CBH1_TIMCR</name>
<organism evidence="1">
    <name type="scientific">Timema cristinae</name>
    <name type="common">Walking stick</name>
    <dbReference type="NCBI Taxonomy" id="61476"/>
    <lineage>
        <taxon>Eukaryota</taxon>
        <taxon>Metazoa</taxon>
        <taxon>Ecdysozoa</taxon>
        <taxon>Arthropoda</taxon>
        <taxon>Hexapoda</taxon>
        <taxon>Insecta</taxon>
        <taxon>Pterygota</taxon>
        <taxon>Neoptera</taxon>
        <taxon>Polyneoptera</taxon>
        <taxon>Phasmatodea</taxon>
        <taxon>Timematodea</taxon>
        <taxon>Timematoidea</taxon>
        <taxon>Timematidae</taxon>
        <taxon>Timema</taxon>
    </lineage>
</organism>
<evidence type="ECO:0000313" key="1">
    <source>
        <dbReference type="EMBL" id="CAD7392623.1"/>
    </source>
</evidence>
<accession>A0A7R9CBH1</accession>
<gene>
    <name evidence="1" type="ORF">TCEB3V08_LOCUS636</name>
</gene>
<dbReference type="AlphaFoldDB" id="A0A7R9CBH1"/>
<proteinExistence type="predicted"/>
<dbReference type="EMBL" id="OC316564">
    <property type="protein sequence ID" value="CAD7392623.1"/>
    <property type="molecule type" value="Genomic_DNA"/>
</dbReference>
<sequence length="111" mass="12875">MNLRLYFLNISNFSWWKFSLSWKSQVIVDVKVEAKEDLTFDPDFDFSKLRTPLICILTCVKVLQALRNGEFGHCPAAVQDYQVRCHARFPYAQAFRPSSPVCDNNHITDSN</sequence>
<protein>
    <submittedName>
        <fullName evidence="1">Uncharacterized protein</fullName>
    </submittedName>
</protein>